<keyword evidence="3" id="KW-0677">Repeat</keyword>
<keyword evidence="2" id="KW-0963">Cytoplasm</keyword>
<comment type="subcellular location">
    <subcellularLocation>
        <location evidence="1">Cytoplasm</location>
    </subcellularLocation>
</comment>
<comment type="similarity">
    <text evidence="5">Belongs to the Rap family.</text>
</comment>
<dbReference type="PANTHER" id="PTHR46630:SF1">
    <property type="entry name" value="TETRATRICOPEPTIDE REPEAT PROTEIN 29"/>
    <property type="match status" value="1"/>
</dbReference>
<organism evidence="7 8">
    <name type="scientific">Aeromonas bivalvium</name>
    <dbReference type="NCBI Taxonomy" id="440079"/>
    <lineage>
        <taxon>Bacteria</taxon>
        <taxon>Pseudomonadati</taxon>
        <taxon>Pseudomonadota</taxon>
        <taxon>Gammaproteobacteria</taxon>
        <taxon>Aeromonadales</taxon>
        <taxon>Aeromonadaceae</taxon>
        <taxon>Aeromonas</taxon>
    </lineage>
</organism>
<dbReference type="GeneID" id="97220137"/>
<proteinExistence type="inferred from homology"/>
<dbReference type="EMBL" id="JBGXBU010000002">
    <property type="protein sequence ID" value="MFM4892901.1"/>
    <property type="molecule type" value="Genomic_DNA"/>
</dbReference>
<evidence type="ECO:0000256" key="5">
    <source>
        <dbReference type="ARBA" id="ARBA00038253"/>
    </source>
</evidence>
<dbReference type="Gene3D" id="1.25.40.10">
    <property type="entry name" value="Tetratricopeptide repeat domain"/>
    <property type="match status" value="2"/>
</dbReference>
<evidence type="ECO:0008006" key="9">
    <source>
        <dbReference type="Google" id="ProtNLM"/>
    </source>
</evidence>
<keyword evidence="4" id="KW-0802">TPR repeat</keyword>
<dbReference type="PANTHER" id="PTHR46630">
    <property type="entry name" value="TETRATRICOPEPTIDE REPEAT PROTEIN 29"/>
    <property type="match status" value="1"/>
</dbReference>
<dbReference type="SUPFAM" id="SSF48452">
    <property type="entry name" value="TPR-like"/>
    <property type="match status" value="2"/>
</dbReference>
<reference evidence="7 8" key="1">
    <citation type="submission" date="2024-09" db="EMBL/GenBank/DDBJ databases">
        <title>Aeromonas strains Genome sequencing and assembly.</title>
        <authorList>
            <person name="Hu X."/>
            <person name="Tang B."/>
        </authorList>
    </citation>
    <scope>NUCLEOTIDE SEQUENCE [LARGE SCALE GENOMIC DNA]</scope>
    <source>
        <strain evidence="7 8">NB23SCDHY001</strain>
    </source>
</reference>
<evidence type="ECO:0000313" key="8">
    <source>
        <dbReference type="Proteomes" id="UP001630969"/>
    </source>
</evidence>
<accession>A0ABW9GP22</accession>
<dbReference type="RefSeq" id="WP_408789429.1">
    <property type="nucleotide sequence ID" value="NZ_JBGXBU010000002.1"/>
</dbReference>
<gene>
    <name evidence="7" type="ORF">ACEUDJ_08520</name>
</gene>
<keyword evidence="6" id="KW-1133">Transmembrane helix</keyword>
<evidence type="ECO:0000256" key="3">
    <source>
        <dbReference type="ARBA" id="ARBA00022737"/>
    </source>
</evidence>
<name>A0ABW9GP22_9GAMM</name>
<dbReference type="SMART" id="SM00028">
    <property type="entry name" value="TPR"/>
    <property type="match status" value="5"/>
</dbReference>
<evidence type="ECO:0000256" key="4">
    <source>
        <dbReference type="ARBA" id="ARBA00022803"/>
    </source>
</evidence>
<feature type="transmembrane region" description="Helical" evidence="6">
    <location>
        <begin position="482"/>
        <end position="505"/>
    </location>
</feature>
<comment type="caution">
    <text evidence="7">The sequence shown here is derived from an EMBL/GenBank/DDBJ whole genome shotgun (WGS) entry which is preliminary data.</text>
</comment>
<dbReference type="InterPro" id="IPR051476">
    <property type="entry name" value="Bac_ResReg_Asp_Phosphatase"/>
</dbReference>
<dbReference type="InterPro" id="IPR011990">
    <property type="entry name" value="TPR-like_helical_dom_sf"/>
</dbReference>
<protein>
    <recommendedName>
        <fullName evidence="9">Tetratricopeptide repeat protein</fullName>
    </recommendedName>
</protein>
<evidence type="ECO:0000256" key="1">
    <source>
        <dbReference type="ARBA" id="ARBA00004496"/>
    </source>
</evidence>
<evidence type="ECO:0000313" key="7">
    <source>
        <dbReference type="EMBL" id="MFM4892901.1"/>
    </source>
</evidence>
<keyword evidence="8" id="KW-1185">Reference proteome</keyword>
<evidence type="ECO:0000256" key="6">
    <source>
        <dbReference type="SAM" id="Phobius"/>
    </source>
</evidence>
<dbReference type="InterPro" id="IPR019734">
    <property type="entry name" value="TPR_rpt"/>
</dbReference>
<keyword evidence="6" id="KW-0812">Transmembrane</keyword>
<keyword evidence="6" id="KW-0472">Membrane</keyword>
<sequence>MNQLFFLAMMMSSLSAPSVDLTKDQLSIDLQQAQTLVQSDPARCVQITSAFLVRTANNPKQIINSRQDYGYREPMLTFGTIAQATGAHLLKGECLIQLGQYKLAQQDLQQALTLASKEQQPELQAQSLYLMLRNQNLLGAGQDNAPLRAQLSRLLDERTLQNSPLQVYSRLLRATDQIQAHQFEEAKQRITEARQWANATGDIRALAWIDAVSGDLYHALGQPQLALGDYISAQQQARPLADPLFLGLLANQIVNLYQEEQEPHKALQYANEATNYFHALGNPILLSQALSVLASLNRNQGDMNMALVYFFNALDLLDEGSQRTRVAQLKYEIGKTYLQSGNLPLARSYLSAARQAHRAGDDKEPLIDTLLLLGELHLKQKEAAIAILQLEGAQELANQIDDVRRQLEIYRLLSLAYEQKGYLQQALESYKRFHQLSERINQQQVDLEQEAIRDNYSQIEREQQIKALELSLDHSRHQQERYLWSSVISGLLLAFFIYLFFTLWLRLKSARQQARFLGEAMLIEPRSGLANWQRLMNRWPREMAKRQQKSERWYLNELTEGEFDDKLHYLLFRVPFLANNLERHGYQLAREIESAFGDYVAGLTPTDGRIYDLREGHLLYVVPQRHVAQLHQLARQLLEQLAAFPCDQPLDRRISLGIVSHPFLPKAASALDHLGLFDLCYLALAGATQLSERANQSAWLELAAIDCQQAAFFNGDVWQCCLMAIDKGLVKVNSSHDKQWINWPGLSRTRGADDR</sequence>
<dbReference type="Pfam" id="PF13181">
    <property type="entry name" value="TPR_8"/>
    <property type="match status" value="1"/>
</dbReference>
<dbReference type="Proteomes" id="UP001630969">
    <property type="component" value="Unassembled WGS sequence"/>
</dbReference>
<evidence type="ECO:0000256" key="2">
    <source>
        <dbReference type="ARBA" id="ARBA00022490"/>
    </source>
</evidence>